<keyword evidence="3" id="KW-1185">Reference proteome</keyword>
<proteinExistence type="predicted"/>
<dbReference type="OrthoDB" id="2937711at2759"/>
<dbReference type="EMBL" id="MU150245">
    <property type="protein sequence ID" value="KAF9465807.1"/>
    <property type="molecule type" value="Genomic_DNA"/>
</dbReference>
<dbReference type="Proteomes" id="UP000807353">
    <property type="component" value="Unassembled WGS sequence"/>
</dbReference>
<dbReference type="Gene3D" id="1.20.1280.50">
    <property type="match status" value="1"/>
</dbReference>
<dbReference type="AlphaFoldDB" id="A0A9P5YBP6"/>
<evidence type="ECO:0000259" key="1">
    <source>
        <dbReference type="PROSITE" id="PS50181"/>
    </source>
</evidence>
<dbReference type="PROSITE" id="PS50181">
    <property type="entry name" value="FBOX"/>
    <property type="match status" value="1"/>
</dbReference>
<dbReference type="InterPro" id="IPR001810">
    <property type="entry name" value="F-box_dom"/>
</dbReference>
<comment type="caution">
    <text evidence="2">The sequence shown here is derived from an EMBL/GenBank/DDBJ whole genome shotgun (WGS) entry which is preliminary data.</text>
</comment>
<dbReference type="Pfam" id="PF00646">
    <property type="entry name" value="F-box"/>
    <property type="match status" value="1"/>
</dbReference>
<reference evidence="2" key="1">
    <citation type="submission" date="2020-11" db="EMBL/GenBank/DDBJ databases">
        <authorList>
            <consortium name="DOE Joint Genome Institute"/>
            <person name="Ahrendt S."/>
            <person name="Riley R."/>
            <person name="Andreopoulos W."/>
            <person name="Labutti K."/>
            <person name="Pangilinan J."/>
            <person name="Ruiz-Duenas F.J."/>
            <person name="Barrasa J.M."/>
            <person name="Sanchez-Garcia M."/>
            <person name="Camarero S."/>
            <person name="Miyauchi S."/>
            <person name="Serrano A."/>
            <person name="Linde D."/>
            <person name="Babiker R."/>
            <person name="Drula E."/>
            <person name="Ayuso-Fernandez I."/>
            <person name="Pacheco R."/>
            <person name="Padilla G."/>
            <person name="Ferreira P."/>
            <person name="Barriuso J."/>
            <person name="Kellner H."/>
            <person name="Castanera R."/>
            <person name="Alfaro M."/>
            <person name="Ramirez L."/>
            <person name="Pisabarro A.G."/>
            <person name="Kuo A."/>
            <person name="Tritt A."/>
            <person name="Lipzen A."/>
            <person name="He G."/>
            <person name="Yan M."/>
            <person name="Ng V."/>
            <person name="Cullen D."/>
            <person name="Martin F."/>
            <person name="Rosso M.-N."/>
            <person name="Henrissat B."/>
            <person name="Hibbett D."/>
            <person name="Martinez A.T."/>
            <person name="Grigoriev I.V."/>
        </authorList>
    </citation>
    <scope>NUCLEOTIDE SEQUENCE</scope>
    <source>
        <strain evidence="2">CBS 247.69</strain>
    </source>
</reference>
<gene>
    <name evidence="2" type="ORF">BDZ94DRAFT_307279</name>
</gene>
<dbReference type="SMART" id="SM00256">
    <property type="entry name" value="FBOX"/>
    <property type="match status" value="1"/>
</dbReference>
<evidence type="ECO:0000313" key="2">
    <source>
        <dbReference type="EMBL" id="KAF9465807.1"/>
    </source>
</evidence>
<protein>
    <recommendedName>
        <fullName evidence="1">F-box domain-containing protein</fullName>
    </recommendedName>
</protein>
<accession>A0A9P5YBP6</accession>
<dbReference type="InterPro" id="IPR036047">
    <property type="entry name" value="F-box-like_dom_sf"/>
</dbReference>
<sequence>MEQTLWEIIPFDVLFEITTHLDLADILSFLLVCPSFRKLSASRYLWIDVLERTQKHRRLACPVGLDITTLEIDQLQRVAHLTHRVRTNWSKQSPRIFGATKSVPYVRPSEAEPAAILVAIQGTPLVVLYTQENTERLICCDMASTSPNPRASMHVGTISRRAHYDEFGRHIIALVTRGDRISLRVIAMTYGERSAPEMKELFSSYLDVPCRALFICRDVIGVVPFAVDDSALFSIRAFNYNTGISFNIFVDLGYQIYNTSYVFCSVFDDTPYVITVEDKDYCIHKVPWELLPHGSKTCSIEDGGSVEGNLTLVAEISRAGVEDSFYVETAELRWSPRGLHGIFVQYTSSYTDTTCTLVRSWPRDLPPSSHNEMTMDGRVSSYSQSRVSPWLVGSSPSGTYSAAIINCSEVEETSSRVCSGLCLLEYSCDPPGVQCRQLTLPFYIDLDQIYSIALDERCGVIYISHVLGHLFAIPYA</sequence>
<name>A0A9P5YBP6_9AGAR</name>
<evidence type="ECO:0000313" key="3">
    <source>
        <dbReference type="Proteomes" id="UP000807353"/>
    </source>
</evidence>
<organism evidence="2 3">
    <name type="scientific">Collybia nuda</name>
    <dbReference type="NCBI Taxonomy" id="64659"/>
    <lineage>
        <taxon>Eukaryota</taxon>
        <taxon>Fungi</taxon>
        <taxon>Dikarya</taxon>
        <taxon>Basidiomycota</taxon>
        <taxon>Agaricomycotina</taxon>
        <taxon>Agaricomycetes</taxon>
        <taxon>Agaricomycetidae</taxon>
        <taxon>Agaricales</taxon>
        <taxon>Tricholomatineae</taxon>
        <taxon>Clitocybaceae</taxon>
        <taxon>Collybia</taxon>
    </lineage>
</organism>
<dbReference type="SUPFAM" id="SSF81383">
    <property type="entry name" value="F-box domain"/>
    <property type="match status" value="1"/>
</dbReference>
<dbReference type="CDD" id="cd09917">
    <property type="entry name" value="F-box_SF"/>
    <property type="match status" value="1"/>
</dbReference>
<feature type="domain" description="F-box" evidence="1">
    <location>
        <begin position="3"/>
        <end position="49"/>
    </location>
</feature>